<reference evidence="8" key="1">
    <citation type="submission" date="2018-06" db="EMBL/GenBank/DDBJ databases">
        <authorList>
            <person name="Zhirakovskaya E."/>
        </authorList>
    </citation>
    <scope>NUCLEOTIDE SEQUENCE</scope>
</reference>
<dbReference type="InterPro" id="IPR004507">
    <property type="entry name" value="UbiX-like"/>
</dbReference>
<accession>A0A3B1CCL4</accession>
<dbReference type="EMBL" id="UOGC01000137">
    <property type="protein sequence ID" value="VAX22423.1"/>
    <property type="molecule type" value="Genomic_DNA"/>
</dbReference>
<gene>
    <name evidence="8" type="ORF">MNBD_NITROSPINAE01-938</name>
</gene>
<evidence type="ECO:0000313" key="8">
    <source>
        <dbReference type="EMBL" id="VAX22423.1"/>
    </source>
</evidence>
<evidence type="ECO:0000256" key="1">
    <source>
        <dbReference type="ARBA" id="ARBA00022602"/>
    </source>
</evidence>
<dbReference type="AlphaFoldDB" id="A0A3B1CCL4"/>
<evidence type="ECO:0000256" key="4">
    <source>
        <dbReference type="ARBA" id="ARBA00022679"/>
    </source>
</evidence>
<name>A0A3B1CCL4_9ZZZZ</name>
<evidence type="ECO:0000256" key="3">
    <source>
        <dbReference type="ARBA" id="ARBA00022643"/>
    </source>
</evidence>
<dbReference type="Gene3D" id="3.40.50.1950">
    <property type="entry name" value="Flavin prenyltransferase-like"/>
    <property type="match status" value="1"/>
</dbReference>
<sequence length="188" mass="20451">MSEIIVGISGASGVIYGIRLLEALKKYADDLKISLVISPAGEDNIRIETGYTVDQVKAMANACYDHKNMAAVISSGSHKTLGMVVAPCSIKTLSDIANCATGNLLVRSADVTLKERRKLIIVPRETPLHKGHLKLLVTVADFGAIVLPPMPAFYNKPQTVDDIVNHTVGKILDQFDIAHNLFKRWEGE</sequence>
<keyword evidence="2" id="KW-0285">Flavoprotein</keyword>
<dbReference type="FunFam" id="3.40.50.1950:FF:000001">
    <property type="entry name" value="Flavin prenyltransferase UbiX"/>
    <property type="match status" value="1"/>
</dbReference>
<dbReference type="GO" id="GO:0106141">
    <property type="term" value="F:flavin prenyltransferase activity"/>
    <property type="evidence" value="ECO:0007669"/>
    <property type="project" value="UniProtKB-EC"/>
</dbReference>
<dbReference type="NCBIfam" id="NF004685">
    <property type="entry name" value="PRK06029.1"/>
    <property type="match status" value="1"/>
</dbReference>
<proteinExistence type="inferred from homology"/>
<organism evidence="8">
    <name type="scientific">hydrothermal vent metagenome</name>
    <dbReference type="NCBI Taxonomy" id="652676"/>
    <lineage>
        <taxon>unclassified sequences</taxon>
        <taxon>metagenomes</taxon>
        <taxon>ecological metagenomes</taxon>
    </lineage>
</organism>
<dbReference type="EC" id="2.5.1.129" evidence="6"/>
<keyword evidence="4 8" id="KW-0808">Transferase</keyword>
<protein>
    <recommendedName>
        <fullName evidence="6">flavin prenyltransferase</fullName>
        <ecNumber evidence="6">2.5.1.129</ecNumber>
    </recommendedName>
</protein>
<evidence type="ECO:0000256" key="5">
    <source>
        <dbReference type="ARBA" id="ARBA00060793"/>
    </source>
</evidence>
<comment type="similarity">
    <text evidence="5">Belongs to the UbiX/PAD1 family.</text>
</comment>
<keyword evidence="1" id="KW-0637">Prenyltransferase</keyword>
<dbReference type="InterPro" id="IPR003382">
    <property type="entry name" value="Flavoprotein"/>
</dbReference>
<evidence type="ECO:0000259" key="7">
    <source>
        <dbReference type="Pfam" id="PF02441"/>
    </source>
</evidence>
<dbReference type="GO" id="GO:0016831">
    <property type="term" value="F:carboxy-lyase activity"/>
    <property type="evidence" value="ECO:0007669"/>
    <property type="project" value="TreeGrafter"/>
</dbReference>
<keyword evidence="3" id="KW-0288">FMN</keyword>
<evidence type="ECO:0000256" key="6">
    <source>
        <dbReference type="ARBA" id="ARBA00066834"/>
    </source>
</evidence>
<evidence type="ECO:0000256" key="2">
    <source>
        <dbReference type="ARBA" id="ARBA00022630"/>
    </source>
</evidence>
<dbReference type="PANTHER" id="PTHR43374">
    <property type="entry name" value="FLAVIN PRENYLTRANSFERASE"/>
    <property type="match status" value="1"/>
</dbReference>
<dbReference type="HAMAP" id="MF_01984">
    <property type="entry name" value="ubiX_pad"/>
    <property type="match status" value="1"/>
</dbReference>
<dbReference type="Pfam" id="PF02441">
    <property type="entry name" value="Flavoprotein"/>
    <property type="match status" value="1"/>
</dbReference>
<feature type="domain" description="Flavoprotein" evidence="7">
    <location>
        <begin position="3"/>
        <end position="175"/>
    </location>
</feature>
<dbReference type="SUPFAM" id="SSF52507">
    <property type="entry name" value="Homo-oligomeric flavin-containing Cys decarboxylases, HFCD"/>
    <property type="match status" value="1"/>
</dbReference>
<dbReference type="InterPro" id="IPR036551">
    <property type="entry name" value="Flavin_trans-like"/>
</dbReference>
<dbReference type="PANTHER" id="PTHR43374:SF1">
    <property type="entry name" value="FLAVIN PRENYLTRANSFERASE PAD1, MITOCHONDRIAL"/>
    <property type="match status" value="1"/>
</dbReference>
<dbReference type="NCBIfam" id="TIGR00421">
    <property type="entry name" value="ubiX_pad"/>
    <property type="match status" value="1"/>
</dbReference>